<protein>
    <submittedName>
        <fullName evidence="1">Uncharacterized protein</fullName>
    </submittedName>
</protein>
<reference evidence="2" key="1">
    <citation type="submission" date="2016-10" db="EMBL/GenBank/DDBJ databases">
        <authorList>
            <person name="Varghese N."/>
            <person name="Submissions S."/>
        </authorList>
    </citation>
    <scope>NUCLEOTIDE SEQUENCE [LARGE SCALE GENOMIC DNA]</scope>
    <source>
        <strain evidence="2">DSM 12111</strain>
    </source>
</reference>
<dbReference type="EMBL" id="FNSC01000001">
    <property type="protein sequence ID" value="SED63912.1"/>
    <property type="molecule type" value="Genomic_DNA"/>
</dbReference>
<organism evidence="1 2">
    <name type="scientific">Pseudomonas anguilliseptica</name>
    <dbReference type="NCBI Taxonomy" id="53406"/>
    <lineage>
        <taxon>Bacteria</taxon>
        <taxon>Pseudomonadati</taxon>
        <taxon>Pseudomonadota</taxon>
        <taxon>Gammaproteobacteria</taxon>
        <taxon>Pseudomonadales</taxon>
        <taxon>Pseudomonadaceae</taxon>
        <taxon>Pseudomonas</taxon>
    </lineage>
</organism>
<sequence length="125" mass="14040">MTMRQPDIEIYLKDADHTAIGEWLNNALGRCTPWQQKGQTFKCMAGDVPVTWLPKAVGKWHSLFLESDATPWADDLACAQAAFAALNVEVRCAPGGWQEEESDEQADRWMRISADGVEEITWRTG</sequence>
<evidence type="ECO:0000313" key="2">
    <source>
        <dbReference type="Proteomes" id="UP000242849"/>
    </source>
</evidence>
<dbReference type="Proteomes" id="UP000242849">
    <property type="component" value="Unassembled WGS sequence"/>
</dbReference>
<accession>A0A1H5CAW2</accession>
<proteinExistence type="predicted"/>
<evidence type="ECO:0000313" key="1">
    <source>
        <dbReference type="EMBL" id="SED63912.1"/>
    </source>
</evidence>
<keyword evidence="2" id="KW-1185">Reference proteome</keyword>
<gene>
    <name evidence="1" type="ORF">SAMN05421553_3026</name>
</gene>
<name>A0A1H5CAW2_PSEAG</name>
<dbReference type="AlphaFoldDB" id="A0A1H5CAW2"/>
<dbReference type="STRING" id="53406.SAMN05421553_3026"/>